<dbReference type="Gene3D" id="3.40.960.10">
    <property type="entry name" value="VSR Endonuclease"/>
    <property type="match status" value="1"/>
</dbReference>
<dbReference type="RefSeq" id="WP_098005983.1">
    <property type="nucleotide sequence ID" value="NZ_AP022563.1"/>
</dbReference>
<dbReference type="AlphaFoldDB" id="A0A7I7KAP7"/>
<dbReference type="Pfam" id="PF04480">
    <property type="entry name" value="DUF559"/>
    <property type="match status" value="1"/>
</dbReference>
<dbReference type="EMBL" id="AP022563">
    <property type="protein sequence ID" value="BBX20432.1"/>
    <property type="molecule type" value="Genomic_DNA"/>
</dbReference>
<proteinExistence type="predicted"/>
<dbReference type="OrthoDB" id="3173471at2"/>
<dbReference type="SUPFAM" id="SSF52980">
    <property type="entry name" value="Restriction endonuclease-like"/>
    <property type="match status" value="1"/>
</dbReference>
<accession>A0A7I7KAP7</accession>
<name>A0A7I7KAP7_9MYCO</name>
<evidence type="ECO:0000313" key="2">
    <source>
        <dbReference type="Proteomes" id="UP000467006"/>
    </source>
</evidence>
<gene>
    <name evidence="1" type="ORF">MDUV_52920</name>
</gene>
<organism evidence="1 2">
    <name type="scientific">Mycolicibacterium duvalii</name>
    <dbReference type="NCBI Taxonomy" id="39688"/>
    <lineage>
        <taxon>Bacteria</taxon>
        <taxon>Bacillati</taxon>
        <taxon>Actinomycetota</taxon>
        <taxon>Actinomycetes</taxon>
        <taxon>Mycobacteriales</taxon>
        <taxon>Mycobacteriaceae</taxon>
        <taxon>Mycolicibacterium</taxon>
    </lineage>
</organism>
<reference evidence="1 2" key="1">
    <citation type="journal article" date="2019" name="Emerg. Microbes Infect.">
        <title>Comprehensive subspecies identification of 175 nontuberculous mycobacteria species based on 7547 genomic profiles.</title>
        <authorList>
            <person name="Matsumoto Y."/>
            <person name="Kinjo T."/>
            <person name="Motooka D."/>
            <person name="Nabeya D."/>
            <person name="Jung N."/>
            <person name="Uechi K."/>
            <person name="Horii T."/>
            <person name="Iida T."/>
            <person name="Fujita J."/>
            <person name="Nakamura S."/>
        </authorList>
    </citation>
    <scope>NUCLEOTIDE SEQUENCE [LARGE SCALE GENOMIC DNA]</scope>
    <source>
        <strain evidence="1 2">JCM 6396</strain>
    </source>
</reference>
<dbReference type="InterPro" id="IPR011335">
    <property type="entry name" value="Restrct_endonuc-II-like"/>
</dbReference>
<dbReference type="Proteomes" id="UP000467006">
    <property type="component" value="Chromosome"/>
</dbReference>
<dbReference type="KEGG" id="mdu:MDUV_52920"/>
<keyword evidence="2" id="KW-1185">Reference proteome</keyword>
<protein>
    <submittedName>
        <fullName evidence="1">Uncharacterized protein</fullName>
    </submittedName>
</protein>
<dbReference type="InterPro" id="IPR007569">
    <property type="entry name" value="DUF559"/>
</dbReference>
<sequence>MGTTSPFLGTESELSRRVLRSRHQRLYRNVYLPAGAPLTPVVRAVGAWLWSGRAATVAGLSASALHGVRWVDAQAPAELIRTQAGAVDGIVIHRETLVADEVCVVRGIPVTTPERTSFDLGRWRPLIDAVVRVDALAHVTRLTAAHIEPLVQRHRGARGLARLRTVLALMDGGAESPQETRTRLLLLAAGFPRPRTQILVCDDHGYFIGRLDMGWRRWKVGIEYDGPQHWTDPAVRARDIDRSAELQQQGWTIIRVSRDIMKYRPEVFLTRVRDAMRRGGWLDYERIRLDAGLESWSGHPVLD</sequence>
<evidence type="ECO:0000313" key="1">
    <source>
        <dbReference type="EMBL" id="BBX20432.1"/>
    </source>
</evidence>